<evidence type="ECO:0000256" key="2">
    <source>
        <dbReference type="SAM" id="SignalP"/>
    </source>
</evidence>
<sequence length="811" mass="90091">MHLMHSLRAKKIARYLATVVLLAASAFSHAQTLPTIEDTVANAELMEGYFNLYWDASSGKMYWEIDELEVEFLYQVSMASGLGSNPVGIDRGQLRGTYVLSPKRIGPRILLMQPNYRYRASSDNELERQAVEDSFAPSVLWGFDIVAESDDRALVDATDFFLRDARNVTGTIAGRDQGNFSLDKSRSAFYLDNTKAYPENVEVESMLTFTSSNPGRLVNSVAATGGSVTLRQHHSLVKLPDDDFVVRYADPRIGTNGPTIQDYSTAIDEDLQVRLVARHRLQKKDPNAAMSEPVEPIIYYVDSGTPEPVKSALIEGASWWNDAYEAAGFINAFQVMELPAGADAQDVRYNMIHWTHRRTRGYSYGGSVMDPRTGEIIKGNVNLGSLRLRQDYLHGQGLVPGFEYLSSVSDGNSASVDMALDRVRQLSAHEVGHTLGFPHNYLASSYGRESVMDYPAPLIEITDDGEIDLSNAYLQRIGEYDKLSVRYAYEQFPPGANEEEELESIVQESIDHGLLFMAHNNNNFVGAGHQFASVWDNGDNLVDQLKHEFEVRRIGMENFSPDLIREGEPYSNLEYVLLPLYMHHRFQLNSAAQSIGGANYRNAVRGDGQTPFTIIDGDEQRDALNAVLSTLSVDFLKLPENVLDLLPPAAYRHTQGESFPGRAGLLFDALGAAEASANLSVQQLMHPARMARLVTYGSMGDYPDLEEVVDSLIEQTWGAETPEDEYGQRVLSVVQRVAVDEMITQASNTESSGEVRSVLASRLNELANQLEEERNPSAHQEGVAADIRRWQQRAENALPEPALQMPAGDPI</sequence>
<dbReference type="InterPro" id="IPR034032">
    <property type="entry name" value="Zn_MMP-like_bac"/>
</dbReference>
<evidence type="ECO:0000256" key="1">
    <source>
        <dbReference type="SAM" id="MobiDB-lite"/>
    </source>
</evidence>
<feature type="domain" description="DUF5117" evidence="4">
    <location>
        <begin position="99"/>
        <end position="284"/>
    </location>
</feature>
<dbReference type="EMBL" id="SHAH01000123">
    <property type="protein sequence ID" value="RZO73569.1"/>
    <property type="molecule type" value="Genomic_DNA"/>
</dbReference>
<dbReference type="PANTHER" id="PTHR38478">
    <property type="entry name" value="PEPTIDASE M1A AND M12B"/>
    <property type="match status" value="1"/>
</dbReference>
<organism evidence="5 6">
    <name type="scientific">OM182 bacterium</name>
    <dbReference type="NCBI Taxonomy" id="2510334"/>
    <lineage>
        <taxon>Bacteria</taxon>
        <taxon>Pseudomonadati</taxon>
        <taxon>Pseudomonadota</taxon>
        <taxon>Gammaproteobacteria</taxon>
        <taxon>OMG group</taxon>
        <taxon>OM182 clade</taxon>
    </lineage>
</organism>
<dbReference type="InterPro" id="IPR033413">
    <property type="entry name" value="DUF5117"/>
</dbReference>
<feature type="chain" id="PRO_5021980477" evidence="2">
    <location>
        <begin position="31"/>
        <end position="811"/>
    </location>
</feature>
<dbReference type="AlphaFoldDB" id="A0A520RTH8"/>
<reference evidence="5 6" key="1">
    <citation type="submission" date="2019-02" db="EMBL/GenBank/DDBJ databases">
        <title>Prokaryotic population dynamics and viral predation in marine succession experiment using metagenomics: the confinement effect.</title>
        <authorList>
            <person name="Haro-Moreno J.M."/>
            <person name="Rodriguez-Valera F."/>
            <person name="Lopez-Perez M."/>
        </authorList>
    </citation>
    <scope>NUCLEOTIDE SEQUENCE [LARGE SCALE GENOMIC DNA]</scope>
    <source>
        <strain evidence="5">MED-G158</strain>
    </source>
</reference>
<dbReference type="Proteomes" id="UP000320404">
    <property type="component" value="Unassembled WGS sequence"/>
</dbReference>
<dbReference type="Pfam" id="PF16313">
    <property type="entry name" value="DUF4953"/>
    <property type="match status" value="1"/>
</dbReference>
<protein>
    <submittedName>
        <fullName evidence="5">DUF5117 domain-containing protein</fullName>
    </submittedName>
</protein>
<evidence type="ECO:0000259" key="4">
    <source>
        <dbReference type="Pfam" id="PF17148"/>
    </source>
</evidence>
<name>A0A520RTH8_9GAMM</name>
<dbReference type="CDD" id="cd04276">
    <property type="entry name" value="ZnMc_MMP_like_2"/>
    <property type="match status" value="1"/>
</dbReference>
<proteinExistence type="predicted"/>
<evidence type="ECO:0000259" key="3">
    <source>
        <dbReference type="Pfam" id="PF16313"/>
    </source>
</evidence>
<accession>A0A520RTH8</accession>
<comment type="caution">
    <text evidence="5">The sequence shown here is derived from an EMBL/GenBank/DDBJ whole genome shotgun (WGS) entry which is preliminary data.</text>
</comment>
<dbReference type="InterPro" id="IPR032534">
    <property type="entry name" value="EcxA_zinc-bd"/>
</dbReference>
<keyword evidence="2" id="KW-0732">Signal</keyword>
<feature type="domain" description="EcxA zinc-binding" evidence="3">
    <location>
        <begin position="416"/>
        <end position="719"/>
    </location>
</feature>
<gene>
    <name evidence="5" type="ORF">EVA69_06585</name>
</gene>
<evidence type="ECO:0000313" key="5">
    <source>
        <dbReference type="EMBL" id="RZO73569.1"/>
    </source>
</evidence>
<dbReference type="PANTHER" id="PTHR38478:SF1">
    <property type="entry name" value="ZINC DEPENDENT METALLOPROTEASE DOMAIN LIPOPROTEIN"/>
    <property type="match status" value="1"/>
</dbReference>
<feature type="region of interest" description="Disordered" evidence="1">
    <location>
        <begin position="792"/>
        <end position="811"/>
    </location>
</feature>
<dbReference type="Pfam" id="PF17148">
    <property type="entry name" value="DUF5117"/>
    <property type="match status" value="1"/>
</dbReference>
<feature type="signal peptide" evidence="2">
    <location>
        <begin position="1"/>
        <end position="30"/>
    </location>
</feature>
<evidence type="ECO:0000313" key="6">
    <source>
        <dbReference type="Proteomes" id="UP000320404"/>
    </source>
</evidence>
<dbReference type="SUPFAM" id="SSF55486">
    <property type="entry name" value="Metalloproteases ('zincins'), catalytic domain"/>
    <property type="match status" value="1"/>
</dbReference>